<comment type="caution">
    <text evidence="3">The sequence shown here is derived from an EMBL/GenBank/DDBJ whole genome shotgun (WGS) entry which is preliminary data.</text>
</comment>
<dbReference type="EMBL" id="LNIX01000012">
    <property type="protein sequence ID" value="OXA48395.1"/>
    <property type="molecule type" value="Genomic_DNA"/>
</dbReference>
<dbReference type="InterPro" id="IPR005818">
    <property type="entry name" value="Histone_H1/H5_H15"/>
</dbReference>
<feature type="compositionally biased region" description="Basic and acidic residues" evidence="1">
    <location>
        <begin position="80"/>
        <end position="92"/>
    </location>
</feature>
<evidence type="ECO:0000313" key="3">
    <source>
        <dbReference type="EMBL" id="OXA48395.1"/>
    </source>
</evidence>
<dbReference type="GO" id="GO:0006334">
    <property type="term" value="P:nucleosome assembly"/>
    <property type="evidence" value="ECO:0007669"/>
    <property type="project" value="InterPro"/>
</dbReference>
<dbReference type="CDD" id="cd00073">
    <property type="entry name" value="H15"/>
    <property type="match status" value="1"/>
</dbReference>
<feature type="region of interest" description="Disordered" evidence="1">
    <location>
        <begin position="63"/>
        <end position="124"/>
    </location>
</feature>
<dbReference type="InterPro" id="IPR036388">
    <property type="entry name" value="WH-like_DNA-bd_sf"/>
</dbReference>
<dbReference type="SMART" id="SM00526">
    <property type="entry name" value="H15"/>
    <property type="match status" value="1"/>
</dbReference>
<keyword evidence="4" id="KW-1185">Reference proteome</keyword>
<dbReference type="GO" id="GO:0000786">
    <property type="term" value="C:nucleosome"/>
    <property type="evidence" value="ECO:0007669"/>
    <property type="project" value="InterPro"/>
</dbReference>
<dbReference type="Pfam" id="PF00538">
    <property type="entry name" value="Linker_histone"/>
    <property type="match status" value="1"/>
</dbReference>
<evidence type="ECO:0000256" key="1">
    <source>
        <dbReference type="SAM" id="MobiDB-lite"/>
    </source>
</evidence>
<reference evidence="3 4" key="1">
    <citation type="submission" date="2015-12" db="EMBL/GenBank/DDBJ databases">
        <title>The genome of Folsomia candida.</title>
        <authorList>
            <person name="Faddeeva A."/>
            <person name="Derks M.F."/>
            <person name="Anvar Y."/>
            <person name="Smit S."/>
            <person name="Van Straalen N."/>
            <person name="Roelofs D."/>
        </authorList>
    </citation>
    <scope>NUCLEOTIDE SEQUENCE [LARGE SCALE GENOMIC DNA]</scope>
    <source>
        <strain evidence="3 4">VU population</strain>
        <tissue evidence="3">Whole body</tissue>
    </source>
</reference>
<name>A0A226DS89_FOLCA</name>
<dbReference type="OrthoDB" id="1110759at2759"/>
<gene>
    <name evidence="3" type="ORF">Fcan01_17034</name>
</gene>
<dbReference type="SUPFAM" id="SSF46785">
    <property type="entry name" value="Winged helix' DNA-binding domain"/>
    <property type="match status" value="1"/>
</dbReference>
<proteinExistence type="predicted"/>
<dbReference type="Proteomes" id="UP000198287">
    <property type="component" value="Unassembled WGS sequence"/>
</dbReference>
<dbReference type="GO" id="GO:0003677">
    <property type="term" value="F:DNA binding"/>
    <property type="evidence" value="ECO:0007669"/>
    <property type="project" value="InterPro"/>
</dbReference>
<evidence type="ECO:0000313" key="4">
    <source>
        <dbReference type="Proteomes" id="UP000198287"/>
    </source>
</evidence>
<accession>A0A226DS89</accession>
<dbReference type="Gene3D" id="1.10.10.10">
    <property type="entry name" value="Winged helix-like DNA-binding domain superfamily/Winged helix DNA-binding domain"/>
    <property type="match status" value="1"/>
</dbReference>
<feature type="domain" description="H15" evidence="2">
    <location>
        <begin position="1"/>
        <end position="61"/>
    </location>
</feature>
<feature type="compositionally biased region" description="Basic and acidic residues" evidence="1">
    <location>
        <begin position="115"/>
        <end position="124"/>
    </location>
</feature>
<evidence type="ECO:0000259" key="2">
    <source>
        <dbReference type="PROSITE" id="PS51504"/>
    </source>
</evidence>
<protein>
    <submittedName>
        <fullName evidence="3">Histone H1-gamma, late</fullName>
    </submittedName>
</protein>
<dbReference type="InterPro" id="IPR036390">
    <property type="entry name" value="WH_DNA-bd_sf"/>
</dbReference>
<dbReference type="PROSITE" id="PS51504">
    <property type="entry name" value="H15"/>
    <property type="match status" value="1"/>
</dbReference>
<sequence length="124" mass="13680">MVIDAVTSLAEINGSSFQTVSKFIADKYKVDTSFIRSAITKLVETGKLIETKGSGLLKIPVAAKKKVKSPKSTSTGKKQPVSDEKDDEDAKKNSVPPRFRFTRTKSNPGMLIEYDQERREPASD</sequence>
<dbReference type="AlphaFoldDB" id="A0A226DS89"/>
<organism evidence="3 4">
    <name type="scientific">Folsomia candida</name>
    <name type="common">Springtail</name>
    <dbReference type="NCBI Taxonomy" id="158441"/>
    <lineage>
        <taxon>Eukaryota</taxon>
        <taxon>Metazoa</taxon>
        <taxon>Ecdysozoa</taxon>
        <taxon>Arthropoda</taxon>
        <taxon>Hexapoda</taxon>
        <taxon>Collembola</taxon>
        <taxon>Entomobryomorpha</taxon>
        <taxon>Isotomoidea</taxon>
        <taxon>Isotomidae</taxon>
        <taxon>Proisotominae</taxon>
        <taxon>Folsomia</taxon>
    </lineage>
</organism>